<evidence type="ECO:0000256" key="1">
    <source>
        <dbReference type="SAM" id="MobiDB-lite"/>
    </source>
</evidence>
<reference evidence="2" key="1">
    <citation type="journal article" date="2022" name="bioRxiv">
        <title>Sequencing and chromosome-scale assembly of the giantPleurodeles waltlgenome.</title>
        <authorList>
            <person name="Brown T."/>
            <person name="Elewa A."/>
            <person name="Iarovenko S."/>
            <person name="Subramanian E."/>
            <person name="Araus A.J."/>
            <person name="Petzold A."/>
            <person name="Susuki M."/>
            <person name="Suzuki K.-i.T."/>
            <person name="Hayashi T."/>
            <person name="Toyoda A."/>
            <person name="Oliveira C."/>
            <person name="Osipova E."/>
            <person name="Leigh N.D."/>
            <person name="Simon A."/>
            <person name="Yun M.H."/>
        </authorList>
    </citation>
    <scope>NUCLEOTIDE SEQUENCE</scope>
    <source>
        <strain evidence="2">20211129_DDA</strain>
        <tissue evidence="2">Liver</tissue>
    </source>
</reference>
<evidence type="ECO:0000313" key="3">
    <source>
        <dbReference type="Proteomes" id="UP001066276"/>
    </source>
</evidence>
<name>A0AAV7TCJ5_PLEWA</name>
<comment type="caution">
    <text evidence="2">The sequence shown here is derived from an EMBL/GenBank/DDBJ whole genome shotgun (WGS) entry which is preliminary data.</text>
</comment>
<accession>A0AAV7TCJ5</accession>
<dbReference type="EMBL" id="JANPWB010000007">
    <property type="protein sequence ID" value="KAJ1174125.1"/>
    <property type="molecule type" value="Genomic_DNA"/>
</dbReference>
<evidence type="ECO:0000313" key="2">
    <source>
        <dbReference type="EMBL" id="KAJ1174125.1"/>
    </source>
</evidence>
<dbReference type="AlphaFoldDB" id="A0AAV7TCJ5"/>
<gene>
    <name evidence="2" type="ORF">NDU88_005948</name>
</gene>
<organism evidence="2 3">
    <name type="scientific">Pleurodeles waltl</name>
    <name type="common">Iberian ribbed newt</name>
    <dbReference type="NCBI Taxonomy" id="8319"/>
    <lineage>
        <taxon>Eukaryota</taxon>
        <taxon>Metazoa</taxon>
        <taxon>Chordata</taxon>
        <taxon>Craniata</taxon>
        <taxon>Vertebrata</taxon>
        <taxon>Euteleostomi</taxon>
        <taxon>Amphibia</taxon>
        <taxon>Batrachia</taxon>
        <taxon>Caudata</taxon>
        <taxon>Salamandroidea</taxon>
        <taxon>Salamandridae</taxon>
        <taxon>Pleurodelinae</taxon>
        <taxon>Pleurodeles</taxon>
    </lineage>
</organism>
<protein>
    <submittedName>
        <fullName evidence="2">Uncharacterized protein</fullName>
    </submittedName>
</protein>
<proteinExistence type="predicted"/>
<keyword evidence="3" id="KW-1185">Reference proteome</keyword>
<dbReference type="Proteomes" id="UP001066276">
    <property type="component" value="Chromosome 4_1"/>
</dbReference>
<feature type="region of interest" description="Disordered" evidence="1">
    <location>
        <begin position="1"/>
        <end position="34"/>
    </location>
</feature>
<sequence>MSRSNRLKERVQPNNRRVELESETKDKHKQISDRLAKHTERLDQAKRRFSEVEDKQVTMAASQKRADQLLLALQSKTEALEARSRQNNL</sequence>